<accession>A0A8X7YCP6</accession>
<dbReference type="AlphaFoldDB" id="A0A8X7YCP6"/>
<dbReference type="OrthoDB" id="850608at2759"/>
<dbReference type="EMBL" id="JAAWWB010000028">
    <property type="protein sequence ID" value="KAG6748301.1"/>
    <property type="molecule type" value="Genomic_DNA"/>
</dbReference>
<comment type="caution">
    <text evidence="1">The sequence shown here is derived from an EMBL/GenBank/DDBJ whole genome shotgun (WGS) entry which is preliminary data.</text>
</comment>
<protein>
    <recommendedName>
        <fullName evidence="3">Kazal-like domain-containing protein</fullName>
    </recommendedName>
</protein>
<gene>
    <name evidence="1" type="ORF">POTOM_048218</name>
</gene>
<reference evidence="1" key="1">
    <citation type="journal article" date="2020" name="bioRxiv">
        <title>Hybrid origin of Populus tomentosa Carr. identified through genome sequencing and phylogenomic analysis.</title>
        <authorList>
            <person name="An X."/>
            <person name="Gao K."/>
            <person name="Chen Z."/>
            <person name="Li J."/>
            <person name="Yang X."/>
            <person name="Yang X."/>
            <person name="Zhou J."/>
            <person name="Guo T."/>
            <person name="Zhao T."/>
            <person name="Huang S."/>
            <person name="Miao D."/>
            <person name="Khan W.U."/>
            <person name="Rao P."/>
            <person name="Ye M."/>
            <person name="Lei B."/>
            <person name="Liao W."/>
            <person name="Wang J."/>
            <person name="Ji L."/>
            <person name="Li Y."/>
            <person name="Guo B."/>
            <person name="Mustafa N.S."/>
            <person name="Li S."/>
            <person name="Yun Q."/>
            <person name="Keller S.R."/>
            <person name="Mao J."/>
            <person name="Zhang R."/>
            <person name="Strauss S.H."/>
        </authorList>
    </citation>
    <scope>NUCLEOTIDE SEQUENCE</scope>
    <source>
        <strain evidence="1">GM15</strain>
        <tissue evidence="1">Leaf</tissue>
    </source>
</reference>
<sequence>MVQAQRGSVNLCPGSASRGTCTGTINCFRADPVCGANGVTYGCGCPEAACAHVRVVNSLVVCFLSFSIVRFSPDFCKGFRWKLGCCHR</sequence>
<name>A0A8X7YCP6_POPTO</name>
<dbReference type="PANTHER" id="PTHR34376:SF4">
    <property type="entry name" value="KAZAL-LIKE DOMAIN-CONTAINING PROTEIN"/>
    <property type="match status" value="1"/>
</dbReference>
<keyword evidence="2" id="KW-1185">Reference proteome</keyword>
<evidence type="ECO:0000313" key="1">
    <source>
        <dbReference type="EMBL" id="KAG6748301.1"/>
    </source>
</evidence>
<dbReference type="PANTHER" id="PTHR34376">
    <property type="entry name" value="SERINE PROTEASE INHIBITOR, KAZAL-TYPE FAMILY PROTEIN"/>
    <property type="match status" value="1"/>
</dbReference>
<evidence type="ECO:0000313" key="2">
    <source>
        <dbReference type="Proteomes" id="UP000886885"/>
    </source>
</evidence>
<dbReference type="Proteomes" id="UP000886885">
    <property type="component" value="Chromosome 14D"/>
</dbReference>
<organism evidence="1 2">
    <name type="scientific">Populus tomentosa</name>
    <name type="common">Chinese white poplar</name>
    <dbReference type="NCBI Taxonomy" id="118781"/>
    <lineage>
        <taxon>Eukaryota</taxon>
        <taxon>Viridiplantae</taxon>
        <taxon>Streptophyta</taxon>
        <taxon>Embryophyta</taxon>
        <taxon>Tracheophyta</taxon>
        <taxon>Spermatophyta</taxon>
        <taxon>Magnoliopsida</taxon>
        <taxon>eudicotyledons</taxon>
        <taxon>Gunneridae</taxon>
        <taxon>Pentapetalae</taxon>
        <taxon>rosids</taxon>
        <taxon>fabids</taxon>
        <taxon>Malpighiales</taxon>
        <taxon>Salicaceae</taxon>
        <taxon>Saliceae</taxon>
        <taxon>Populus</taxon>
    </lineage>
</organism>
<evidence type="ECO:0008006" key="3">
    <source>
        <dbReference type="Google" id="ProtNLM"/>
    </source>
</evidence>
<proteinExistence type="predicted"/>